<feature type="region of interest" description="Disordered" evidence="2">
    <location>
        <begin position="1"/>
        <end position="21"/>
    </location>
</feature>
<reference evidence="3 4" key="1">
    <citation type="journal article" date="2016" name="BMC Genomics">
        <title>Comparative genomics reveals Cyclospora cayetanensis possesses coccidia-like metabolism and invasion components but unique surface antigens.</title>
        <authorList>
            <person name="Liu S."/>
            <person name="Wang L."/>
            <person name="Zheng H."/>
            <person name="Xu Z."/>
            <person name="Roellig D.M."/>
            <person name="Li N."/>
            <person name="Frace M.A."/>
            <person name="Tang K."/>
            <person name="Arrowood M.J."/>
            <person name="Moss D.M."/>
            <person name="Zhang L."/>
            <person name="Feng Y."/>
            <person name="Xiao L."/>
        </authorList>
    </citation>
    <scope>NUCLEOTIDE SEQUENCE [LARGE SCALE GENOMIC DNA]</scope>
    <source>
        <strain evidence="3 4">CHN_HEN01</strain>
    </source>
</reference>
<proteinExistence type="predicted"/>
<evidence type="ECO:0000313" key="4">
    <source>
        <dbReference type="Proteomes" id="UP000095192"/>
    </source>
</evidence>
<dbReference type="InParanoid" id="A0A1D3D7J9"/>
<dbReference type="AlphaFoldDB" id="A0A1D3D7J9"/>
<feature type="coiled-coil region" evidence="1">
    <location>
        <begin position="761"/>
        <end position="845"/>
    </location>
</feature>
<dbReference type="VEuPathDB" id="ToxoDB:cyc_03260"/>
<comment type="caution">
    <text evidence="3">The sequence shown here is derived from an EMBL/GenBank/DDBJ whole genome shotgun (WGS) entry which is preliminary data.</text>
</comment>
<name>A0A1D3D7J9_9EIME</name>
<sequence>MLNTRRGNALSVSESPQPVAQGWDVRQSAKPHALAASGIGSTDTFANDAASLATAPANGGTKAPIELLCSILLLRSPDASLGNNSNDDYRSDTAIEEAIQAALEVLLVLCEPSPLVAEVIEEEQKQQKAALLADLPAGSAFGSTLVEAAETEWSSVYETPVDLRRIFTGTAGGAALVLLLKLGSSHVQLDCLLLLRRMLLYGSSLERYEKQQQQESPQKPLAASELASAVAEACVQGGGCAQQLTKALKADGPTGEALRALVLQLLQELLQLSPPMRAACTIQGGLEALMKVLVDELNYPALSDLVQHLASEQQLLQGEAPPAAPTTPELHPSSASASSSGKRPAFESICKATKLLLQLLQQFIFCPAVPSKQDGGLSGLPFGFLRLQHHPATRPTAAAAAQAGVEAAGGKRGVSFAEFAKNCVALLRWGLPLGCCQFASEFVAALQELRQQRRQKGAQQHEEHQQEPLALLIHAALFSAGDLLLQKMLLSSVDLLLAGNDVLQRQLLQHILSAGAAASCISAVLALLLGVLCPPCIAFGAAVLSSSAASQQPASADLAPVIAPAAEFAAAVQVPLASLLLSPLALILQQSIEVLRQQEEATAADEEQHDSSAGCSNGSGFSANSTSAAQTLVATVGIEGLCQRLTDVLRTTGDLLPPAVCGLVRLLAIRGPRQLVKAFLSRCAAVPAQSPEAALLAQARQLIRWQQHTLESVRHNCAAAERHAALMQRAAAPELLAALAAEAATLGKEVEELLCARSAAAERAAAERQMAARETAELKAQLFALLLENAQQEQALEARNEQLVALQAQLEAKNTPPSANDVARLTAALAQREALLRRATEQQAELLSLLELIATRPQHHYNQQHQSNSRTDVAPGAPDAVHTAAVTQPTRAAVPSATTSACETASLDVSSCSRDQLQEGLHPNNLHSAVADPAAGAAASGGLQPCQGTHQHADRSDSKYVLERSVLQQGSKVQKQQQPQPEGHALEHHYYEQYLHAQVTHGQQQDHLLQMTQRPLLQPQQEHERSHRENPQHQDVSQLMYKTQHEQPYFAEYYATVARVDPSVLTPEQLEEFENFKREWEKYILHCKQIRYSSENNTGGTYHMAESPADFMRSPVAL</sequence>
<feature type="compositionally biased region" description="Polar residues" evidence="2">
    <location>
        <begin position="1"/>
        <end position="18"/>
    </location>
</feature>
<feature type="region of interest" description="Disordered" evidence="2">
    <location>
        <begin position="860"/>
        <end position="881"/>
    </location>
</feature>
<keyword evidence="4" id="KW-1185">Reference proteome</keyword>
<dbReference type="EMBL" id="JROU02000393">
    <property type="protein sequence ID" value="OEH79415.1"/>
    <property type="molecule type" value="Genomic_DNA"/>
</dbReference>
<keyword evidence="1" id="KW-0175">Coiled coil</keyword>
<feature type="compositionally biased region" description="Low complexity" evidence="2">
    <location>
        <begin position="860"/>
        <end position="869"/>
    </location>
</feature>
<feature type="compositionally biased region" description="Basic and acidic residues" evidence="2">
    <location>
        <begin position="1021"/>
        <end position="1032"/>
    </location>
</feature>
<feature type="region of interest" description="Disordered" evidence="2">
    <location>
        <begin position="1017"/>
        <end position="1036"/>
    </location>
</feature>
<accession>A0A1D3D7J9</accession>
<dbReference type="VEuPathDB" id="ToxoDB:LOC34619986"/>
<feature type="region of interest" description="Disordered" evidence="2">
    <location>
        <begin position="936"/>
        <end position="958"/>
    </location>
</feature>
<gene>
    <name evidence="3" type="ORF">cyc_03260</name>
</gene>
<evidence type="ECO:0000313" key="3">
    <source>
        <dbReference type="EMBL" id="OEH79415.1"/>
    </source>
</evidence>
<dbReference type="Proteomes" id="UP000095192">
    <property type="component" value="Unassembled WGS sequence"/>
</dbReference>
<organism evidence="3 4">
    <name type="scientific">Cyclospora cayetanensis</name>
    <dbReference type="NCBI Taxonomy" id="88456"/>
    <lineage>
        <taxon>Eukaryota</taxon>
        <taxon>Sar</taxon>
        <taxon>Alveolata</taxon>
        <taxon>Apicomplexa</taxon>
        <taxon>Conoidasida</taxon>
        <taxon>Coccidia</taxon>
        <taxon>Eucoccidiorida</taxon>
        <taxon>Eimeriorina</taxon>
        <taxon>Eimeriidae</taxon>
        <taxon>Cyclospora</taxon>
    </lineage>
</organism>
<protein>
    <submittedName>
        <fullName evidence="3">Microneme</fullName>
    </submittedName>
</protein>
<evidence type="ECO:0000256" key="1">
    <source>
        <dbReference type="SAM" id="Coils"/>
    </source>
</evidence>
<feature type="region of interest" description="Disordered" evidence="2">
    <location>
        <begin position="319"/>
        <end position="342"/>
    </location>
</feature>
<evidence type="ECO:0000256" key="2">
    <source>
        <dbReference type="SAM" id="MobiDB-lite"/>
    </source>
</evidence>